<dbReference type="GO" id="GO:0004721">
    <property type="term" value="F:phosphoprotein phosphatase activity"/>
    <property type="evidence" value="ECO:0007669"/>
    <property type="project" value="TreeGrafter"/>
</dbReference>
<dbReference type="InterPro" id="IPR036890">
    <property type="entry name" value="HATPase_C_sf"/>
</dbReference>
<feature type="domain" description="Histidine kinase" evidence="9">
    <location>
        <begin position="151"/>
        <end position="368"/>
    </location>
</feature>
<keyword evidence="5" id="KW-0808">Transferase</keyword>
<accession>A0A2N3QFF4</accession>
<protein>
    <recommendedName>
        <fullName evidence="8">Sensor-like histidine kinase SenX3</fullName>
        <ecNumber evidence="3">2.7.13.3</ecNumber>
    </recommendedName>
</protein>
<dbReference type="CDD" id="cd00075">
    <property type="entry name" value="HATPase"/>
    <property type="match status" value="1"/>
</dbReference>
<evidence type="ECO:0000256" key="1">
    <source>
        <dbReference type="ARBA" id="ARBA00000085"/>
    </source>
</evidence>
<dbReference type="FunFam" id="3.30.565.10:FF:000006">
    <property type="entry name" value="Sensor histidine kinase WalK"/>
    <property type="match status" value="1"/>
</dbReference>
<dbReference type="SUPFAM" id="SSF47384">
    <property type="entry name" value="Homodimeric domain of signal transducing histidine kinase"/>
    <property type="match status" value="1"/>
</dbReference>
<keyword evidence="4" id="KW-0597">Phosphoprotein</keyword>
<organism evidence="10 11">
    <name type="scientific">Bifidobacterium pseudolongum subsp. globosum</name>
    <dbReference type="NCBI Taxonomy" id="1690"/>
    <lineage>
        <taxon>Bacteria</taxon>
        <taxon>Bacillati</taxon>
        <taxon>Actinomycetota</taxon>
        <taxon>Actinomycetes</taxon>
        <taxon>Bifidobacteriales</taxon>
        <taxon>Bifidobacteriaceae</taxon>
        <taxon>Bifidobacterium</taxon>
    </lineage>
</organism>
<evidence type="ECO:0000259" key="9">
    <source>
        <dbReference type="PROSITE" id="PS50109"/>
    </source>
</evidence>
<dbReference type="SMART" id="SM00387">
    <property type="entry name" value="HATPase_c"/>
    <property type="match status" value="1"/>
</dbReference>
<evidence type="ECO:0000313" key="10">
    <source>
        <dbReference type="EMBL" id="PKU89457.1"/>
    </source>
</evidence>
<sequence length="375" mass="39915">MEWVFAVAAGVLACALCSLVAYRRGQRGAARAGTSGRAHAGDDTQRLAPLLDEMLVIVEARQGVAFADERAVQAGIVEHGALAVPQIRDVANLVLADGQPRTRDIDSPHGADHGHWRVAVGQLGTDRCAVLVADAGAGERWQSMARDFVGNVSHELKTPIGAITLLAETIRDAPDDPQSVSYFADRILVESRRLTGIVHNLIELGRSERRDTETSVFAVSPAVREAAERTQAVAQARAVSVHVRERAAGGAPCVRGPRAGFVTAVKNLVENAVNYSPEGSTVVVDVSAAAGEVLVRVVDHGIGIPADQLERVFERFYRVDPARSRETGGTGLGLSIAQRYVQACGGTLRVWSHEGQGSTFTVRVPRADTTGEDSQ</sequence>
<dbReference type="Gene3D" id="3.30.565.10">
    <property type="entry name" value="Histidine kinase-like ATPase, C-terminal domain"/>
    <property type="match status" value="1"/>
</dbReference>
<comment type="subcellular location">
    <subcellularLocation>
        <location evidence="2">Cell membrane</location>
    </subcellularLocation>
</comment>
<dbReference type="EC" id="2.7.13.3" evidence="3"/>
<proteinExistence type="predicted"/>
<comment type="catalytic activity">
    <reaction evidence="1">
        <text>ATP + protein L-histidine = ADP + protein N-phospho-L-histidine.</text>
        <dbReference type="EC" id="2.7.13.3"/>
    </reaction>
</comment>
<dbReference type="GO" id="GO:0005886">
    <property type="term" value="C:plasma membrane"/>
    <property type="evidence" value="ECO:0007669"/>
    <property type="project" value="UniProtKB-SubCell"/>
</dbReference>
<dbReference type="InterPro" id="IPR003661">
    <property type="entry name" value="HisK_dim/P_dom"/>
</dbReference>
<dbReference type="CDD" id="cd00082">
    <property type="entry name" value="HisKA"/>
    <property type="match status" value="1"/>
</dbReference>
<dbReference type="InterPro" id="IPR050351">
    <property type="entry name" value="BphY/WalK/GraS-like"/>
</dbReference>
<evidence type="ECO:0000256" key="3">
    <source>
        <dbReference type="ARBA" id="ARBA00012438"/>
    </source>
</evidence>
<evidence type="ECO:0000256" key="7">
    <source>
        <dbReference type="ARBA" id="ARBA00023012"/>
    </source>
</evidence>
<dbReference type="GO" id="GO:0016036">
    <property type="term" value="P:cellular response to phosphate starvation"/>
    <property type="evidence" value="ECO:0007669"/>
    <property type="project" value="TreeGrafter"/>
</dbReference>
<dbReference type="GO" id="GO:0000155">
    <property type="term" value="F:phosphorelay sensor kinase activity"/>
    <property type="evidence" value="ECO:0007669"/>
    <property type="project" value="InterPro"/>
</dbReference>
<dbReference type="PANTHER" id="PTHR45453:SF1">
    <property type="entry name" value="PHOSPHATE REGULON SENSOR PROTEIN PHOR"/>
    <property type="match status" value="1"/>
</dbReference>
<dbReference type="PRINTS" id="PR00344">
    <property type="entry name" value="BCTRLSENSOR"/>
</dbReference>
<dbReference type="PANTHER" id="PTHR45453">
    <property type="entry name" value="PHOSPHATE REGULON SENSOR PROTEIN PHOR"/>
    <property type="match status" value="1"/>
</dbReference>
<dbReference type="AlphaFoldDB" id="A0A2N3QFF4"/>
<evidence type="ECO:0000313" key="11">
    <source>
        <dbReference type="Proteomes" id="UP000233730"/>
    </source>
</evidence>
<dbReference type="Pfam" id="PF00512">
    <property type="entry name" value="HisKA"/>
    <property type="match status" value="1"/>
</dbReference>
<name>A0A2N3QFF4_9BIFI</name>
<dbReference type="Gene3D" id="1.10.287.130">
    <property type="match status" value="1"/>
</dbReference>
<keyword evidence="7" id="KW-0902">Two-component regulatory system</keyword>
<evidence type="ECO:0000256" key="6">
    <source>
        <dbReference type="ARBA" id="ARBA00022777"/>
    </source>
</evidence>
<dbReference type="SMART" id="SM00388">
    <property type="entry name" value="HisKA"/>
    <property type="match status" value="1"/>
</dbReference>
<comment type="caution">
    <text evidence="10">The sequence shown here is derived from an EMBL/GenBank/DDBJ whole genome shotgun (WGS) entry which is preliminary data.</text>
</comment>
<gene>
    <name evidence="10" type="ORF">CQR46_1431</name>
</gene>
<dbReference type="Proteomes" id="UP000233730">
    <property type="component" value="Unassembled WGS sequence"/>
</dbReference>
<keyword evidence="6" id="KW-0418">Kinase</keyword>
<dbReference type="InterPro" id="IPR003594">
    <property type="entry name" value="HATPase_dom"/>
</dbReference>
<dbReference type="InterPro" id="IPR036097">
    <property type="entry name" value="HisK_dim/P_sf"/>
</dbReference>
<evidence type="ECO:0000256" key="2">
    <source>
        <dbReference type="ARBA" id="ARBA00004236"/>
    </source>
</evidence>
<dbReference type="InterPro" id="IPR005467">
    <property type="entry name" value="His_kinase_dom"/>
</dbReference>
<dbReference type="PROSITE" id="PS50109">
    <property type="entry name" value="HIS_KIN"/>
    <property type="match status" value="1"/>
</dbReference>
<evidence type="ECO:0000256" key="5">
    <source>
        <dbReference type="ARBA" id="ARBA00022679"/>
    </source>
</evidence>
<dbReference type="Pfam" id="PF02518">
    <property type="entry name" value="HATPase_c"/>
    <property type="match status" value="1"/>
</dbReference>
<dbReference type="InterPro" id="IPR004358">
    <property type="entry name" value="Sig_transdc_His_kin-like_C"/>
</dbReference>
<dbReference type="RefSeq" id="WP_143252417.1">
    <property type="nucleotide sequence ID" value="NZ_PCGZ01000009.1"/>
</dbReference>
<dbReference type="SUPFAM" id="SSF55874">
    <property type="entry name" value="ATPase domain of HSP90 chaperone/DNA topoisomerase II/histidine kinase"/>
    <property type="match status" value="1"/>
</dbReference>
<dbReference type="EMBL" id="PCGZ01000009">
    <property type="protein sequence ID" value="PKU89457.1"/>
    <property type="molecule type" value="Genomic_DNA"/>
</dbReference>
<evidence type="ECO:0000256" key="4">
    <source>
        <dbReference type="ARBA" id="ARBA00022553"/>
    </source>
</evidence>
<reference evidence="10 11" key="1">
    <citation type="submission" date="2017-10" db="EMBL/GenBank/DDBJ databases">
        <title>Bifidobacterium genomics.</title>
        <authorList>
            <person name="Lugli G.A."/>
            <person name="Milani C."/>
            <person name="Mancabelli L."/>
        </authorList>
    </citation>
    <scope>NUCLEOTIDE SEQUENCE [LARGE SCALE GENOMIC DNA]</scope>
    <source>
        <strain evidence="10 11">1524B</strain>
    </source>
</reference>
<evidence type="ECO:0000256" key="8">
    <source>
        <dbReference type="ARBA" id="ARBA00039401"/>
    </source>
</evidence>